<dbReference type="SMART" id="SM00450">
    <property type="entry name" value="RHOD"/>
    <property type="match status" value="1"/>
</dbReference>
<dbReference type="Gene3D" id="3.40.250.10">
    <property type="entry name" value="Rhodanese-like domain"/>
    <property type="match status" value="1"/>
</dbReference>
<keyword evidence="3" id="KW-1185">Reference proteome</keyword>
<comment type="caution">
    <text evidence="2">The sequence shown here is derived from an EMBL/GenBank/DDBJ whole genome shotgun (WGS) entry which is preliminary data.</text>
</comment>
<evidence type="ECO:0000313" key="3">
    <source>
        <dbReference type="Proteomes" id="UP000248330"/>
    </source>
</evidence>
<feature type="domain" description="Rhodanese" evidence="1">
    <location>
        <begin position="50"/>
        <end position="140"/>
    </location>
</feature>
<proteinExistence type="predicted"/>
<dbReference type="RefSeq" id="WP_110264115.1">
    <property type="nucleotide sequence ID" value="NZ_CAKZQT010000020.1"/>
</dbReference>
<dbReference type="AlphaFoldDB" id="A0A318EHY7"/>
<accession>A0A318EHY7</accession>
<protein>
    <submittedName>
        <fullName evidence="2">Rhodanese-related sulfurtransferase</fullName>
    </submittedName>
</protein>
<dbReference type="PROSITE" id="PS50206">
    <property type="entry name" value="RHODANESE_3"/>
    <property type="match status" value="1"/>
</dbReference>
<evidence type="ECO:0000313" key="2">
    <source>
        <dbReference type="EMBL" id="PXV70455.1"/>
    </source>
</evidence>
<dbReference type="Pfam" id="PF00581">
    <property type="entry name" value="Rhodanese"/>
    <property type="match status" value="1"/>
</dbReference>
<dbReference type="Proteomes" id="UP000248330">
    <property type="component" value="Unassembled WGS sequence"/>
</dbReference>
<dbReference type="InterPro" id="IPR050229">
    <property type="entry name" value="GlpE_sulfurtransferase"/>
</dbReference>
<organism evidence="2 3">
    <name type="scientific">Sinimarinibacterium flocculans</name>
    <dbReference type="NCBI Taxonomy" id="985250"/>
    <lineage>
        <taxon>Bacteria</taxon>
        <taxon>Pseudomonadati</taxon>
        <taxon>Pseudomonadota</taxon>
        <taxon>Gammaproteobacteria</taxon>
        <taxon>Nevskiales</taxon>
        <taxon>Nevskiaceae</taxon>
        <taxon>Sinimarinibacterium</taxon>
    </lineage>
</organism>
<evidence type="ECO:0000259" key="1">
    <source>
        <dbReference type="PROSITE" id="PS50206"/>
    </source>
</evidence>
<dbReference type="EMBL" id="QICN01000002">
    <property type="protein sequence ID" value="PXV70455.1"/>
    <property type="molecule type" value="Genomic_DNA"/>
</dbReference>
<dbReference type="InterPro" id="IPR036873">
    <property type="entry name" value="Rhodanese-like_dom_sf"/>
</dbReference>
<dbReference type="CDD" id="cd00158">
    <property type="entry name" value="RHOD"/>
    <property type="match status" value="1"/>
</dbReference>
<dbReference type="OrthoDB" id="9808735at2"/>
<dbReference type="GO" id="GO:0016740">
    <property type="term" value="F:transferase activity"/>
    <property type="evidence" value="ECO:0007669"/>
    <property type="project" value="UniProtKB-KW"/>
</dbReference>
<dbReference type="PANTHER" id="PTHR43031">
    <property type="entry name" value="FAD-DEPENDENT OXIDOREDUCTASE"/>
    <property type="match status" value="1"/>
</dbReference>
<dbReference type="PANTHER" id="PTHR43031:SF18">
    <property type="entry name" value="RHODANESE-RELATED SULFURTRANSFERASES"/>
    <property type="match status" value="1"/>
</dbReference>
<keyword evidence="2" id="KW-0808">Transferase</keyword>
<reference evidence="2 3" key="1">
    <citation type="submission" date="2018-04" db="EMBL/GenBank/DDBJ databases">
        <title>Genomic Encyclopedia of Type Strains, Phase IV (KMG-IV): sequencing the most valuable type-strain genomes for metagenomic binning, comparative biology and taxonomic classification.</title>
        <authorList>
            <person name="Goeker M."/>
        </authorList>
    </citation>
    <scope>NUCLEOTIDE SEQUENCE [LARGE SCALE GENOMIC DNA]</scope>
    <source>
        <strain evidence="2 3">DSM 104150</strain>
    </source>
</reference>
<dbReference type="InterPro" id="IPR001763">
    <property type="entry name" value="Rhodanese-like_dom"/>
</dbReference>
<name>A0A318EHY7_9GAMM</name>
<sequence>MEQFLDFFGNHPGLFAALGVVALLLVANEVHGHLTGGKRLSVPEAVRLINDRDPIILDVRTPADFRKGHLLRARNAPVTKLDEHLGPFAKDKSKPVLVYCALGSNAVTAAERLRKQGFAEVYPLRGGLNAWLGANLPVTTK</sequence>
<dbReference type="SUPFAM" id="SSF52821">
    <property type="entry name" value="Rhodanese/Cell cycle control phosphatase"/>
    <property type="match status" value="1"/>
</dbReference>
<gene>
    <name evidence="2" type="ORF">C8D93_102314</name>
</gene>